<feature type="compositionally biased region" description="Basic and acidic residues" evidence="2">
    <location>
        <begin position="153"/>
        <end position="174"/>
    </location>
</feature>
<proteinExistence type="predicted"/>
<dbReference type="GO" id="GO:0043488">
    <property type="term" value="P:regulation of mRNA stability"/>
    <property type="evidence" value="ECO:0007669"/>
    <property type="project" value="TreeGrafter"/>
</dbReference>
<evidence type="ECO:0000259" key="3">
    <source>
        <dbReference type="PROSITE" id="PS51857"/>
    </source>
</evidence>
<dbReference type="AlphaFoldDB" id="A0A914VGA2"/>
<feature type="region of interest" description="Disordered" evidence="2">
    <location>
        <begin position="132"/>
        <end position="174"/>
    </location>
</feature>
<reference evidence="5" key="1">
    <citation type="submission" date="2022-11" db="UniProtKB">
        <authorList>
            <consortium name="WormBaseParasite"/>
        </authorList>
    </citation>
    <scope>IDENTIFICATION</scope>
</reference>
<dbReference type="SMART" id="SM00357">
    <property type="entry name" value="CSP"/>
    <property type="match status" value="1"/>
</dbReference>
<keyword evidence="1" id="KW-0597">Phosphoprotein</keyword>
<feature type="compositionally biased region" description="Pro residues" evidence="2">
    <location>
        <begin position="138"/>
        <end position="150"/>
    </location>
</feature>
<dbReference type="WBParaSite" id="PSAMB.scaffold194size67021.g3340.t1">
    <property type="protein sequence ID" value="PSAMB.scaffold194size67021.g3340.t1"/>
    <property type="gene ID" value="PSAMB.scaffold194size67021.g3340"/>
</dbReference>
<sequence>MAEGDSHQHLPPLETVPETKPLNVVERMPGGYLPPSPIVTRRTRRLSLSERAAENPVQIGKIQYFCRQRGHGFIRPDHGGDDIFVHITDIEGEYVPHEGDEVEFKECPCPPKFDRMQAIHVIIRNLAPNVRHERWDQPPSPHPHPHPPPNTEATRHPDAHVEDEQDHDHEHHQH</sequence>
<feature type="region of interest" description="Disordered" evidence="2">
    <location>
        <begin position="1"/>
        <end position="22"/>
    </location>
</feature>
<dbReference type="InterPro" id="IPR012340">
    <property type="entry name" value="NA-bd_OB-fold"/>
</dbReference>
<dbReference type="PANTHER" id="PTHR12962:SF1">
    <property type="entry name" value="COLD SHOCK DOMAIN-CONTAINING PROTEIN CG9705"/>
    <property type="match status" value="1"/>
</dbReference>
<dbReference type="GO" id="GO:0005737">
    <property type="term" value="C:cytoplasm"/>
    <property type="evidence" value="ECO:0007669"/>
    <property type="project" value="TreeGrafter"/>
</dbReference>
<dbReference type="PROSITE" id="PS51857">
    <property type="entry name" value="CSD_2"/>
    <property type="match status" value="1"/>
</dbReference>
<dbReference type="InterPro" id="IPR011129">
    <property type="entry name" value="CSD"/>
</dbReference>
<evidence type="ECO:0000313" key="4">
    <source>
        <dbReference type="Proteomes" id="UP000887566"/>
    </source>
</evidence>
<dbReference type="FunFam" id="2.40.50.140:FF:000086">
    <property type="entry name" value="Cold shock domain-containing protein C2"/>
    <property type="match status" value="1"/>
</dbReference>
<accession>A0A914VGA2</accession>
<feature type="domain" description="CSD" evidence="3">
    <location>
        <begin position="57"/>
        <end position="123"/>
    </location>
</feature>
<dbReference type="SUPFAM" id="SSF50249">
    <property type="entry name" value="Nucleic acid-binding proteins"/>
    <property type="match status" value="1"/>
</dbReference>
<dbReference type="GO" id="GO:0003730">
    <property type="term" value="F:mRNA 3'-UTR binding"/>
    <property type="evidence" value="ECO:0007669"/>
    <property type="project" value="TreeGrafter"/>
</dbReference>
<keyword evidence="4" id="KW-1185">Reference proteome</keyword>
<protein>
    <submittedName>
        <fullName evidence="5">CSD domain-containing protein</fullName>
    </submittedName>
</protein>
<dbReference type="InterPro" id="IPR019844">
    <property type="entry name" value="CSD_CS"/>
</dbReference>
<dbReference type="Pfam" id="PF00313">
    <property type="entry name" value="CSD"/>
    <property type="match status" value="1"/>
</dbReference>
<dbReference type="InterPro" id="IPR002059">
    <property type="entry name" value="CSP_DNA-bd"/>
</dbReference>
<dbReference type="Proteomes" id="UP000887566">
    <property type="component" value="Unplaced"/>
</dbReference>
<dbReference type="PROSITE" id="PS00352">
    <property type="entry name" value="CSD_1"/>
    <property type="match status" value="1"/>
</dbReference>
<dbReference type="Gene3D" id="2.40.50.140">
    <property type="entry name" value="Nucleic acid-binding proteins"/>
    <property type="match status" value="1"/>
</dbReference>
<evidence type="ECO:0000256" key="2">
    <source>
        <dbReference type="SAM" id="MobiDB-lite"/>
    </source>
</evidence>
<dbReference type="CDD" id="cd04458">
    <property type="entry name" value="CSP_CDS"/>
    <property type="match status" value="1"/>
</dbReference>
<evidence type="ECO:0000256" key="1">
    <source>
        <dbReference type="ARBA" id="ARBA00022553"/>
    </source>
</evidence>
<evidence type="ECO:0000313" key="5">
    <source>
        <dbReference type="WBParaSite" id="PSAMB.scaffold194size67021.g3340.t1"/>
    </source>
</evidence>
<name>A0A914VGA2_9BILA</name>
<dbReference type="PANTHER" id="PTHR12962">
    <property type="entry name" value="CALCIUM-REGULATED HEAT STABLE PROTEIN CRHSP-24-RELATED"/>
    <property type="match status" value="1"/>
</dbReference>
<organism evidence="4 5">
    <name type="scientific">Plectus sambesii</name>
    <dbReference type="NCBI Taxonomy" id="2011161"/>
    <lineage>
        <taxon>Eukaryota</taxon>
        <taxon>Metazoa</taxon>
        <taxon>Ecdysozoa</taxon>
        <taxon>Nematoda</taxon>
        <taxon>Chromadorea</taxon>
        <taxon>Plectida</taxon>
        <taxon>Plectina</taxon>
        <taxon>Plectoidea</taxon>
        <taxon>Plectidae</taxon>
        <taxon>Plectus</taxon>
    </lineage>
</organism>
<dbReference type="InterPro" id="IPR052069">
    <property type="entry name" value="Ca-reg_mRNA-binding_domain"/>
</dbReference>